<sequence length="93" mass="11161">MVQIIEELGAIDRNYSNILNDYKKYRYDANQHLRRNLVHNAWVELEGCGLKYYSFAVLDQLERCTILQKKDLRRMVLSRMKSFQSFAKKIKDD</sequence>
<name>A0A397S4F2_9GLOM</name>
<evidence type="ECO:0000313" key="2">
    <source>
        <dbReference type="Proteomes" id="UP000265703"/>
    </source>
</evidence>
<keyword evidence="2" id="KW-1185">Reference proteome</keyword>
<reference evidence="1 2" key="1">
    <citation type="submission" date="2018-06" db="EMBL/GenBank/DDBJ databases">
        <title>Comparative genomics reveals the genomic features of Rhizophagus irregularis, R. cerebriforme, R. diaphanum and Gigaspora rosea, and their symbiotic lifestyle signature.</title>
        <authorList>
            <person name="Morin E."/>
            <person name="San Clemente H."/>
            <person name="Chen E.C.H."/>
            <person name="De La Providencia I."/>
            <person name="Hainaut M."/>
            <person name="Kuo A."/>
            <person name="Kohler A."/>
            <person name="Murat C."/>
            <person name="Tang N."/>
            <person name="Roy S."/>
            <person name="Loubradou J."/>
            <person name="Henrissat B."/>
            <person name="Grigoriev I.V."/>
            <person name="Corradi N."/>
            <person name="Roux C."/>
            <person name="Martin F.M."/>
        </authorList>
    </citation>
    <scope>NUCLEOTIDE SEQUENCE [LARGE SCALE GENOMIC DNA]</scope>
    <source>
        <strain evidence="1 2">DAOM 227022</strain>
    </source>
</reference>
<protein>
    <submittedName>
        <fullName evidence="1">Uncharacterized protein</fullName>
    </submittedName>
</protein>
<proteinExistence type="predicted"/>
<feature type="non-terminal residue" evidence="1">
    <location>
        <position position="93"/>
    </location>
</feature>
<dbReference type="OrthoDB" id="2482529at2759"/>
<evidence type="ECO:0000313" key="1">
    <source>
        <dbReference type="EMBL" id="RIA79235.1"/>
    </source>
</evidence>
<dbReference type="EMBL" id="QKYT01001438">
    <property type="protein sequence ID" value="RIA79235.1"/>
    <property type="molecule type" value="Genomic_DNA"/>
</dbReference>
<accession>A0A397S4F2</accession>
<dbReference type="AlphaFoldDB" id="A0A397S4F2"/>
<organism evidence="1 2">
    <name type="scientific">Glomus cerebriforme</name>
    <dbReference type="NCBI Taxonomy" id="658196"/>
    <lineage>
        <taxon>Eukaryota</taxon>
        <taxon>Fungi</taxon>
        <taxon>Fungi incertae sedis</taxon>
        <taxon>Mucoromycota</taxon>
        <taxon>Glomeromycotina</taxon>
        <taxon>Glomeromycetes</taxon>
        <taxon>Glomerales</taxon>
        <taxon>Glomeraceae</taxon>
        <taxon>Glomus</taxon>
    </lineage>
</organism>
<comment type="caution">
    <text evidence="1">The sequence shown here is derived from an EMBL/GenBank/DDBJ whole genome shotgun (WGS) entry which is preliminary data.</text>
</comment>
<dbReference type="Proteomes" id="UP000265703">
    <property type="component" value="Unassembled WGS sequence"/>
</dbReference>
<gene>
    <name evidence="1" type="ORF">C1645_794695</name>
</gene>